<dbReference type="OrthoDB" id="9767869at2"/>
<feature type="region of interest" description="Disordered" evidence="1">
    <location>
        <begin position="487"/>
        <end position="563"/>
    </location>
</feature>
<feature type="compositionally biased region" description="Basic and acidic residues" evidence="1">
    <location>
        <begin position="857"/>
        <end position="873"/>
    </location>
</feature>
<evidence type="ECO:0008006" key="4">
    <source>
        <dbReference type="Google" id="ProtNLM"/>
    </source>
</evidence>
<feature type="compositionally biased region" description="Basic and acidic residues" evidence="1">
    <location>
        <begin position="822"/>
        <end position="842"/>
    </location>
</feature>
<accession>A0A371JKS8</accession>
<keyword evidence="3" id="KW-1185">Reference proteome</keyword>
<proteinExistence type="predicted"/>
<evidence type="ECO:0000313" key="2">
    <source>
        <dbReference type="EMBL" id="RDY57564.1"/>
    </source>
</evidence>
<comment type="caution">
    <text evidence="2">The sequence shown here is derived from an EMBL/GenBank/DDBJ whole genome shotgun (WGS) entry which is preliminary data.</text>
</comment>
<dbReference type="Pfam" id="PF18762">
    <property type="entry name" value="Kinase-PolyVal"/>
    <property type="match status" value="1"/>
</dbReference>
<organism evidence="2 3">
    <name type="scientific">Flagellimonas nanhaiensis</name>
    <dbReference type="NCBI Taxonomy" id="2292706"/>
    <lineage>
        <taxon>Bacteria</taxon>
        <taxon>Pseudomonadati</taxon>
        <taxon>Bacteroidota</taxon>
        <taxon>Flavobacteriia</taxon>
        <taxon>Flavobacteriales</taxon>
        <taxon>Flavobacteriaceae</taxon>
        <taxon>Flagellimonas</taxon>
    </lineage>
</organism>
<dbReference type="EMBL" id="QTJX01000010">
    <property type="protein sequence ID" value="RDY57564.1"/>
    <property type="molecule type" value="Genomic_DNA"/>
</dbReference>
<feature type="compositionally biased region" description="Low complexity" evidence="1">
    <location>
        <begin position="43"/>
        <end position="59"/>
    </location>
</feature>
<name>A0A371JKS8_9FLAO</name>
<evidence type="ECO:0000313" key="3">
    <source>
        <dbReference type="Proteomes" id="UP000261828"/>
    </source>
</evidence>
<feature type="region of interest" description="Disordered" evidence="1">
    <location>
        <begin position="793"/>
        <end position="891"/>
    </location>
</feature>
<sequence>MEDEDLIAILEDARDQGANEKQLQVIVDRWNVKKKSLDSSPNGTSSVSVPDSGSSGSTSQRKNFQKIDTGSEGRFQDLLNKAPLGVGGTDSQAFKEWESIRNEFLERPVIQTEHGDLLKRLEGLQPITKSKDGVDQQLNTVRDLRNKITQKKLKAETLGRITGKSPQEILDGDQAFKQLEIMESNLKGKDFSTVFGSNLFNASAGISGTPNAIIESIGKLFISDEEFNNIPEEIKDDFFTDLLGSMPNPLAQGFSEVAKSGKKRQRELLADGKKLRELGTQYESAISEDLMEGDLSQAGKRIAVEGVGSIPSLVQAMMPYIGLASIATGTAANRLEENKEDGNLNTNEVADAWINGAAEGLLEAVTRGLGKRMLNSFGKGTKEEAKTLAKNLVDNLIYSPLKEGSSEAATSIVQNLSDALVLGNDVEVKDALLEIYDSFLVGSFVGGGLGSVTAIGEGINTNKKAIEGDPEAIREVESGKKFEGDKVELNIPAIKDNPENQIPDEKAPREDTDVDGGPGPEPGPSKDPGQDNDVQETVDPNPSEGEVEVTPTTFKLTDSDKAPEYTAELKDGRLNITDPKGKEPSTKTKRKVMEKYADSFDFSKGEKAVIPEGFEGNVNEIVANNSNNPLEIAELLNNTNTQEFLDNQVDFKAKIIADNIGGKIERSSYVNFGDENNIGSNMAKSYFSKKGEGRPLDTIAQELSEDHGIDISPQDIIDHMEAFPGGRNDVFKEVRDEFITPLKERFTQVTGLPATDKFINIALRTEGAKIQEFSSLDAMSDEDLITLSNEQEQSFQENIEQGETDPGNEGGTSIESSQADEGGPRVQEEGRGNGVTESDRAQVPEPVPQENDGEITPSDRRFQEISTRLREGNEGPEGEGQSIQDQRESESRVALEYAKSRNIWHKDLFSLGRRFSSGNENTNVLDASTRTLYKSNNLFNSKTISGLFDYVEMHNQLFPNTKYEFVGFTGLDNGPKRAPYVEPIFKQDYIDNAVLASPKDISDYMEGLGFESKGDATYSNGTFEVSDLHPRNVLKDDKGNIFVVDAEIKKESISKKDNVFDNLDNTLKKWEDDLDNFGKETLGLNMPVAVARTAVRAMRLAVKTAQTASEVINAGIEAIKQTSWYKNLSKSDKEKIIEDNLESLINDSISNNENVTADEAKTKTDEAFRKSREALENKKTFRQKVKDATRKAIRMFTDRQFISKKLMDEIGAQSVKYLMINSHGSSGKARRMFEDSYGKIYKNLKNSDREALDEIIQLRRFVTIDKSRADKDLPPVSHPDYIDGDVAQKSLDQYKENLGNKKFNDLTKRADTYFKVYADLLKAMEKNGLISKEAFDSLNGLDYQPRLFLQHILDFEGNVSMGSAVKEKSDTGGLSKEQIMFLTEGSSGSLVTNSEWLLSTSLVARTRAMAMNNINREFITKEYPKAKERFEKLKGKKDLSREDARFKNYFKELSSKIKEGPLEKTPRNYKKAYWYENGARKEFYIEESLHDSWFNNTQGFWASPKQKEMVGYYSGSSLLKGIATGNNPAFAIVNTPRDFLFTSLFSPEYSKFVPKAILQVAKDAYKGVKEIAKSKKDVTGGNLFQKYIEYGGDMSFLSTQGRLKKDTVLAKAFEKMVSRRAMDRFKSVFNTAALRNFSTYSEIMFRMALFQRTIKNELKHRGIESMESINDSQLKDEIYNRAVANARSLLDFNQGGAITKDLESILPYVNTAVQGTRVATDAFVKDPVTTTMKVMQAGVLGTSFTIGMALTIISLNKDDEDEEKSSIDIYLDTMEGISPYQKMQYFNFPTGKKNKDGQYQVLKVAKTHQMIPIFQFTDNIANNQLLKIAGREEKSGKKIGQEVFDAFNTNISPISVTSPAQTFTRNPVVKAVLTYASGHDYYRDQPLASNVNKDPRPLEGQTMKNVEDFYKKLGREHNLSPVRVKAAVESFLTTPNTNPFIGIMYGGADAIVSDKTLEETGKELGKNLFKSTIKRVESFSSDFNRSLNRLEKFREDEEKLKIEEGFNKLDQKDLAKRFVEGDIDSKELREKIRNLSPADKKSVIRKVEDYKRLSKIVDRNIIDIKYAGSSKLKALMILNRYGDITDGSEDSKRVLKQMNIAKGILTDAVIFEYQKLIKEIGNAENLE</sequence>
<protein>
    <recommendedName>
        <fullName evidence="4">Large polyvalent protein associated domain-containing protein</fullName>
    </recommendedName>
</protein>
<dbReference type="RefSeq" id="WP_116185999.1">
    <property type="nucleotide sequence ID" value="NZ_QTJX01000010.1"/>
</dbReference>
<dbReference type="Proteomes" id="UP000261828">
    <property type="component" value="Unassembled WGS sequence"/>
</dbReference>
<reference evidence="2 3" key="1">
    <citation type="submission" date="2018-08" db="EMBL/GenBank/DDBJ databases">
        <title>Muricauda nanhaiensis sp. nov., isolated from seawater of the South China Sea.</title>
        <authorList>
            <person name="Dang Y."/>
        </authorList>
    </citation>
    <scope>NUCLEOTIDE SEQUENCE [LARGE SCALE GENOMIC DNA]</scope>
    <source>
        <strain evidence="2 3">SM1704</strain>
    </source>
</reference>
<gene>
    <name evidence="2" type="ORF">DX873_18570</name>
</gene>
<evidence type="ECO:0000256" key="1">
    <source>
        <dbReference type="SAM" id="MobiDB-lite"/>
    </source>
</evidence>
<feature type="region of interest" description="Disordered" evidence="1">
    <location>
        <begin position="34"/>
        <end position="72"/>
    </location>
</feature>
<dbReference type="InterPro" id="IPR041055">
    <property type="entry name" value="Kinase-PolyVal"/>
</dbReference>